<dbReference type="Proteomes" id="UP000185944">
    <property type="component" value="Unassembled WGS sequence"/>
</dbReference>
<organism evidence="1 2">
    <name type="scientific">Nematocida displodere</name>
    <dbReference type="NCBI Taxonomy" id="1805483"/>
    <lineage>
        <taxon>Eukaryota</taxon>
        <taxon>Fungi</taxon>
        <taxon>Fungi incertae sedis</taxon>
        <taxon>Microsporidia</taxon>
        <taxon>Nematocida</taxon>
    </lineage>
</organism>
<gene>
    <name evidence="1" type="ORF">NEDG_00326</name>
</gene>
<accession>A0A177EK68</accession>
<name>A0A177EK68_9MICR</name>
<dbReference type="GO" id="GO:0006261">
    <property type="term" value="P:DNA-templated DNA replication"/>
    <property type="evidence" value="ECO:0007669"/>
    <property type="project" value="InterPro"/>
</dbReference>
<dbReference type="GO" id="GO:0000727">
    <property type="term" value="P:double-strand break repair via break-induced replication"/>
    <property type="evidence" value="ECO:0007669"/>
    <property type="project" value="TreeGrafter"/>
</dbReference>
<comment type="caution">
    <text evidence="1">The sequence shown here is derived from an EMBL/GenBank/DDBJ whole genome shotgun (WGS) entry which is preliminary data.</text>
</comment>
<keyword evidence="2" id="KW-1185">Reference proteome</keyword>
<dbReference type="VEuPathDB" id="MicrosporidiaDB:NEDG_00326"/>
<sequence length="178" mass="20899">MERASLLQSLAMHYLNERSTERMLPYNEDLVERVLFLLSRQKARLEAVRQASKVLEHIYRVEIERVEWLVTEYLLIRLEKLRSNFYLEEYANLSEAEQTYHQAYTRLNQDANIFISEEDIPDRVKKQPKPAYAGIYVLEDIPDAVIDNEPLSLSADDFLIANVRTISHLIDSMQVLIV</sequence>
<dbReference type="SUPFAM" id="SSF158573">
    <property type="entry name" value="GINS helical bundle-like"/>
    <property type="match status" value="1"/>
</dbReference>
<dbReference type="AlphaFoldDB" id="A0A177EK68"/>
<dbReference type="PANTHER" id="PTHR21206">
    <property type="entry name" value="SLD5 PROTEIN"/>
    <property type="match status" value="1"/>
</dbReference>
<dbReference type="InterPro" id="IPR036224">
    <property type="entry name" value="GINS_bundle-like_dom_sf"/>
</dbReference>
<proteinExistence type="predicted"/>
<dbReference type="STRING" id="1805483.A0A177EK68"/>
<dbReference type="PANTHER" id="PTHR21206:SF0">
    <property type="entry name" value="DNA REPLICATION COMPLEX GINS PROTEIN SLD5"/>
    <property type="match status" value="1"/>
</dbReference>
<dbReference type="GO" id="GO:0000811">
    <property type="term" value="C:GINS complex"/>
    <property type="evidence" value="ECO:0007669"/>
    <property type="project" value="TreeGrafter"/>
</dbReference>
<dbReference type="Gene3D" id="1.20.58.1030">
    <property type="match status" value="1"/>
</dbReference>
<evidence type="ECO:0008006" key="3">
    <source>
        <dbReference type="Google" id="ProtNLM"/>
    </source>
</evidence>
<reference evidence="1 2" key="1">
    <citation type="submission" date="2016-02" db="EMBL/GenBank/DDBJ databases">
        <title>Discovery of a natural microsporidian pathogen with a broad tissue tropism in Caenorhabditis elegans.</title>
        <authorList>
            <person name="Luallen R.J."/>
            <person name="Reinke A.W."/>
            <person name="Tong L."/>
            <person name="Botts M.R."/>
            <person name="Felix M.-A."/>
            <person name="Troemel E.R."/>
        </authorList>
    </citation>
    <scope>NUCLEOTIDE SEQUENCE [LARGE SCALE GENOMIC DNA]</scope>
    <source>
        <strain evidence="1 2">JUm2807</strain>
    </source>
</reference>
<dbReference type="RefSeq" id="XP_067545452.1">
    <property type="nucleotide sequence ID" value="XM_067687744.1"/>
</dbReference>
<evidence type="ECO:0000313" key="2">
    <source>
        <dbReference type="Proteomes" id="UP000185944"/>
    </source>
</evidence>
<dbReference type="GeneID" id="93646676"/>
<evidence type="ECO:0000313" key="1">
    <source>
        <dbReference type="EMBL" id="OAG31851.1"/>
    </source>
</evidence>
<dbReference type="EMBL" id="LTDL01000014">
    <property type="protein sequence ID" value="OAG31851.1"/>
    <property type="molecule type" value="Genomic_DNA"/>
</dbReference>
<dbReference type="InterPro" id="IPR008591">
    <property type="entry name" value="GINS_Sld5"/>
</dbReference>
<protein>
    <recommendedName>
        <fullName evidence="3">DNA replication complex GINS protein SLD5</fullName>
    </recommendedName>
</protein>
<dbReference type="OrthoDB" id="338231at2759"/>